<reference evidence="2" key="1">
    <citation type="submission" date="2024-02" db="EMBL/GenBank/DDBJ databases">
        <authorList>
            <consortium name="ELIXIR-Norway"/>
            <consortium name="Elixir Norway"/>
        </authorList>
    </citation>
    <scope>NUCLEOTIDE SEQUENCE</scope>
</reference>
<evidence type="ECO:0000313" key="2">
    <source>
        <dbReference type="EMBL" id="CAK9251343.1"/>
    </source>
</evidence>
<accession>A0ABP0VAA9</accession>
<name>A0ABP0VAA9_9BRYO</name>
<gene>
    <name evidence="2" type="ORF">CSSPJE1EN1_LOCUS26721</name>
</gene>
<feature type="region of interest" description="Disordered" evidence="1">
    <location>
        <begin position="46"/>
        <end position="67"/>
    </location>
</feature>
<sequence length="319" mass="33912">MANSSTANSGLHHIACSSAMDCESPVTSTTGLALNYHNSRFQPKTWAPITPSNSLTSPPNSLTSPTIYHHSSHQMRLNNINHQNSNSSNSQHSHHSRTGAVSSGFRTNRHLHHTPQHTPSVPSIGKSHQQLQHSAASLQVAAISSSCPSATSTSSQHSSSTIALESLSQLQKSDSVTSPNSSVSLSDFPVPMDTAGVLMPAFIQPPQTFQSMGTMGSFQPLAYSSSGQSLFIGTGFQINSTPNASSGTAHAFSQVPHPSLGSPAVTSSTLGQQQRQANSLVESVLRRSRQSYNDDETDRDESSPMVHDHIGQSISRPSH</sequence>
<feature type="compositionally biased region" description="Basic and acidic residues" evidence="1">
    <location>
        <begin position="300"/>
        <end position="310"/>
    </location>
</feature>
<feature type="compositionally biased region" description="Polar residues" evidence="1">
    <location>
        <begin position="116"/>
        <end position="137"/>
    </location>
</feature>
<evidence type="ECO:0000313" key="3">
    <source>
        <dbReference type="Proteomes" id="UP001497444"/>
    </source>
</evidence>
<dbReference type="Proteomes" id="UP001497444">
    <property type="component" value="Unassembled WGS sequence"/>
</dbReference>
<proteinExistence type="predicted"/>
<comment type="caution">
    <text evidence="2">The sequence shown here is derived from an EMBL/GenBank/DDBJ whole genome shotgun (WGS) entry which is preliminary data.</text>
</comment>
<feature type="compositionally biased region" description="Polar residues" evidence="1">
    <location>
        <begin position="264"/>
        <end position="281"/>
    </location>
</feature>
<feature type="compositionally biased region" description="Low complexity" evidence="1">
    <location>
        <begin position="79"/>
        <end position="91"/>
    </location>
</feature>
<feature type="region of interest" description="Disordered" evidence="1">
    <location>
        <begin position="243"/>
        <end position="319"/>
    </location>
</feature>
<organism evidence="2 3">
    <name type="scientific">Sphagnum jensenii</name>
    <dbReference type="NCBI Taxonomy" id="128206"/>
    <lineage>
        <taxon>Eukaryota</taxon>
        <taxon>Viridiplantae</taxon>
        <taxon>Streptophyta</taxon>
        <taxon>Embryophyta</taxon>
        <taxon>Bryophyta</taxon>
        <taxon>Sphagnophytina</taxon>
        <taxon>Sphagnopsida</taxon>
        <taxon>Sphagnales</taxon>
        <taxon>Sphagnaceae</taxon>
        <taxon>Sphagnum</taxon>
    </lineage>
</organism>
<protein>
    <submittedName>
        <fullName evidence="2">Uncharacterized protein</fullName>
    </submittedName>
</protein>
<evidence type="ECO:0000256" key="1">
    <source>
        <dbReference type="SAM" id="MobiDB-lite"/>
    </source>
</evidence>
<feature type="compositionally biased region" description="Low complexity" evidence="1">
    <location>
        <begin position="48"/>
        <end position="67"/>
    </location>
</feature>
<feature type="region of interest" description="Disordered" evidence="1">
    <location>
        <begin position="79"/>
        <end position="137"/>
    </location>
</feature>
<keyword evidence="3" id="KW-1185">Reference proteome</keyword>
<dbReference type="EMBL" id="CAXAQS010000361">
    <property type="protein sequence ID" value="CAK9251343.1"/>
    <property type="molecule type" value="Genomic_DNA"/>
</dbReference>